<dbReference type="EMBL" id="SZYD01000008">
    <property type="protein sequence ID" value="KAD5508958.1"/>
    <property type="molecule type" value="Genomic_DNA"/>
</dbReference>
<feature type="compositionally biased region" description="Polar residues" evidence="1">
    <location>
        <begin position="202"/>
        <end position="211"/>
    </location>
</feature>
<protein>
    <submittedName>
        <fullName evidence="3">Uncharacterized protein</fullName>
    </submittedName>
</protein>
<keyword evidence="2" id="KW-0812">Transmembrane</keyword>
<name>A0A5N6P0Q9_9ASTR</name>
<evidence type="ECO:0000256" key="1">
    <source>
        <dbReference type="SAM" id="MobiDB-lite"/>
    </source>
</evidence>
<organism evidence="3 4">
    <name type="scientific">Mikania micrantha</name>
    <name type="common">bitter vine</name>
    <dbReference type="NCBI Taxonomy" id="192012"/>
    <lineage>
        <taxon>Eukaryota</taxon>
        <taxon>Viridiplantae</taxon>
        <taxon>Streptophyta</taxon>
        <taxon>Embryophyta</taxon>
        <taxon>Tracheophyta</taxon>
        <taxon>Spermatophyta</taxon>
        <taxon>Magnoliopsida</taxon>
        <taxon>eudicotyledons</taxon>
        <taxon>Gunneridae</taxon>
        <taxon>Pentapetalae</taxon>
        <taxon>asterids</taxon>
        <taxon>campanulids</taxon>
        <taxon>Asterales</taxon>
        <taxon>Asteraceae</taxon>
        <taxon>Asteroideae</taxon>
        <taxon>Heliantheae alliance</taxon>
        <taxon>Eupatorieae</taxon>
        <taxon>Mikania</taxon>
    </lineage>
</organism>
<accession>A0A5N6P0Q9</accession>
<feature type="compositionally biased region" description="Basic and acidic residues" evidence="1">
    <location>
        <begin position="212"/>
        <end position="221"/>
    </location>
</feature>
<dbReference type="OrthoDB" id="1461560at2759"/>
<feature type="transmembrane region" description="Helical" evidence="2">
    <location>
        <begin position="487"/>
        <end position="509"/>
    </location>
</feature>
<evidence type="ECO:0000313" key="4">
    <source>
        <dbReference type="Proteomes" id="UP000326396"/>
    </source>
</evidence>
<feature type="transmembrane region" description="Helical" evidence="2">
    <location>
        <begin position="625"/>
        <end position="645"/>
    </location>
</feature>
<dbReference type="Proteomes" id="UP000326396">
    <property type="component" value="Linkage Group LG16"/>
</dbReference>
<keyword evidence="4" id="KW-1185">Reference proteome</keyword>
<evidence type="ECO:0000256" key="2">
    <source>
        <dbReference type="SAM" id="Phobius"/>
    </source>
</evidence>
<feature type="transmembrane region" description="Helical" evidence="2">
    <location>
        <begin position="581"/>
        <end position="605"/>
    </location>
</feature>
<keyword evidence="2" id="KW-1133">Transmembrane helix</keyword>
<evidence type="ECO:0000313" key="3">
    <source>
        <dbReference type="EMBL" id="KAD5508958.1"/>
    </source>
</evidence>
<comment type="caution">
    <text evidence="3">The sequence shown here is derived from an EMBL/GenBank/DDBJ whole genome shotgun (WGS) entry which is preliminary data.</text>
</comment>
<feature type="compositionally biased region" description="Basic and acidic residues" evidence="1">
    <location>
        <begin position="169"/>
        <end position="179"/>
    </location>
</feature>
<feature type="region of interest" description="Disordered" evidence="1">
    <location>
        <begin position="757"/>
        <end position="781"/>
    </location>
</feature>
<keyword evidence="2" id="KW-0472">Membrane</keyword>
<feature type="region of interest" description="Disordered" evidence="1">
    <location>
        <begin position="1141"/>
        <end position="1168"/>
    </location>
</feature>
<sequence>MEPSAEGSIPQPLLPDKPPWVVEQIVEYCVGGTTGDKRKVRFSPLLSDLRVKEFLQETTAMLKEKPLAEQEHRFVHEEVEYPAAGSDPSHVVGLEVTYQWTPPRCSHCKVYGHVLSHCMDRPKDDQVPATVTPSDTPVLPKEAPNTSKDKPKEPQPQTSSGEAVSRTKKPTDQGQDRAKGNVGAQKGKQKQVGFDFSKDVNGGNSKVTSKGNPKDNRRDIEGIPLGNSFTGLERNEEGGKGSEVLPMSGKDGDSVIILGGPSTSVPECTTSREVEMDLGRILPASVLNSISGAAPATNNISEYKKSRISGYITHTKDVPTMIANSWDMDEWNFFTNQCAQMGYEPDYLIVDNASFMEDNLFDVKGSPHVPKNKKHAISKALNSNAKTVDRLGIDMTYAVEDVEQESNGMMPLWQTNSRLYGFGPGAFRVSHFVLFFGAWFVGGCPDLPAVCAVWLFFSMYRGWCYLMWKGNAYGDRWAQVIRFPCFLWDEAIGFQAFGLLACRGLYWILWAPNGFGGSDLQLAGAWLDAWSDVADSDLRPSGVPMWPDVLPLFPTVLVQRLAGWAIYYFDKAWWPGSRVALALPYGTSIYPFGGCCLMWFGAAVYGPALGGWAAASAWPWVGRCWPVMALGVLVLLISLGWKVVLLGPPSRRSARLQDSSLSNDDVENHSINVVLGSTDVDVFVGSGAAMVDLNAIMDDDGDRSDGWDNTQGIINNQEKFIAMINSFHSFEESKIIALNLKEISRLFCSLNKEQSISYSGSNQSNHNSKTEDARSVYMGDSSSGHALESMSSLVLSPENGMMDVHAGAVEQKIGDVAEQKGAMMLFDGANDLLDEDVACHDGVNGTHSHHMMAHDVLEVHELMHEVLIINDDSGAVDLDEVAATCHVGDIHTNEDKDQHNVEVPNENSEENAHVVDNDAHVGLQKHSHAVDYLEPQDGGDMDFNVGSTHDAIHLQENVQMNGASVARHYGVIGQRVGTQPSLASWGTHNLENNNVSSQGIQFGSLPLDQFDYQKFLTMQNNDLDYDTIMVAKLWNHDLFQKLVKGLEIEDSETRLLYEPPQLDENGERVVNLNAHFMTKCNKAYANHLYGYLVGTTLPFFQVTSPKSGALNEKNQTSALGDEIPQLKNKNDCLPQVVNDNGIDKNTMENQDGFTKVQRNKKKKKKPIWQPKSIKHLEVGPSNTKEASLKGKEKVQVSNSFKVLNVEGSDNEIDDYWDGETKVWDSEKVEAHKFIKLKALPAQVIYANWSPQLKDHFASICKEVGLDPTLLEDDRDPTPFSVEWNHRLRAPSLSPYCLINHRGWWSKLLSIVWGEQPGISKVKGAEVHNPYENPKGEERDSDIEEIEVEVAPTVEDGAAAS</sequence>
<feature type="region of interest" description="Disordered" evidence="1">
    <location>
        <begin position="1323"/>
        <end position="1360"/>
    </location>
</feature>
<feature type="compositionally biased region" description="Basic residues" evidence="1">
    <location>
        <begin position="1157"/>
        <end position="1166"/>
    </location>
</feature>
<gene>
    <name evidence="3" type="ORF">E3N88_16661</name>
</gene>
<feature type="compositionally biased region" description="Polar residues" evidence="1">
    <location>
        <begin position="757"/>
        <end position="767"/>
    </location>
</feature>
<reference evidence="3 4" key="1">
    <citation type="submission" date="2019-05" db="EMBL/GenBank/DDBJ databases">
        <title>Mikania micrantha, genome provides insights into the molecular mechanism of rapid growth.</title>
        <authorList>
            <person name="Liu B."/>
        </authorList>
    </citation>
    <scope>NUCLEOTIDE SEQUENCE [LARGE SCALE GENOMIC DNA]</scope>
    <source>
        <strain evidence="3">NLD-2019</strain>
        <tissue evidence="3">Leaf</tissue>
    </source>
</reference>
<proteinExistence type="predicted"/>
<feature type="compositionally biased region" description="Acidic residues" evidence="1">
    <location>
        <begin position="1338"/>
        <end position="1347"/>
    </location>
</feature>
<feature type="region of interest" description="Disordered" evidence="1">
    <location>
        <begin position="122"/>
        <end position="251"/>
    </location>
</feature>